<reference evidence="8" key="1">
    <citation type="submission" date="2014-09" db="EMBL/GenBank/DDBJ databases">
        <authorList>
            <person name="Sharma Rahul"/>
            <person name="Thines Marco"/>
        </authorList>
    </citation>
    <scope>NUCLEOTIDE SEQUENCE [LARGE SCALE GENOMIC DNA]</scope>
</reference>
<evidence type="ECO:0000259" key="4">
    <source>
        <dbReference type="Pfam" id="PF15627"/>
    </source>
</evidence>
<comment type="subcellular location">
    <subcellularLocation>
        <location evidence="1">Cytoplasm</location>
        <location evidence="1">Cytoskeleton</location>
        <location evidence="1">Microtubule organizing center</location>
        <location evidence="1">Centrosome</location>
    </subcellularLocation>
</comment>
<protein>
    <submittedName>
        <fullName evidence="7">Uncharacterized protein</fullName>
    </submittedName>
</protein>
<proteinExistence type="predicted"/>
<dbReference type="GeneID" id="36406269"/>
<feature type="compositionally biased region" description="Basic and acidic residues" evidence="3">
    <location>
        <begin position="895"/>
        <end position="913"/>
    </location>
</feature>
<dbReference type="Pfam" id="PF15627">
    <property type="entry name" value="CEP76-C2"/>
    <property type="match status" value="1"/>
</dbReference>
<dbReference type="RefSeq" id="XP_024577414.1">
    <property type="nucleotide sequence ID" value="XM_024726771.1"/>
</dbReference>
<dbReference type="PANTHER" id="PTHR46436">
    <property type="entry name" value="CENTROSOMAL PROTEIN OF 76 KDA"/>
    <property type="match status" value="1"/>
</dbReference>
<dbReference type="InterPro" id="IPR052299">
    <property type="entry name" value="CEP76"/>
</dbReference>
<organism evidence="7 8">
    <name type="scientific">Plasmopara halstedii</name>
    <name type="common">Downy mildew of sunflower</name>
    <dbReference type="NCBI Taxonomy" id="4781"/>
    <lineage>
        <taxon>Eukaryota</taxon>
        <taxon>Sar</taxon>
        <taxon>Stramenopiles</taxon>
        <taxon>Oomycota</taxon>
        <taxon>Peronosporomycetes</taxon>
        <taxon>Peronosporales</taxon>
        <taxon>Peronosporaceae</taxon>
        <taxon>Plasmopara</taxon>
    </lineage>
</organism>
<feature type="domain" description="CEP76/DRC7 peptidase-like" evidence="6">
    <location>
        <begin position="439"/>
        <end position="582"/>
    </location>
</feature>
<dbReference type="OrthoDB" id="5527234at2759"/>
<dbReference type="InterPro" id="IPR056290">
    <property type="entry name" value="CEPT76/DRC7_peptidase-like_dom"/>
</dbReference>
<feature type="compositionally biased region" description="Basic and acidic residues" evidence="3">
    <location>
        <begin position="62"/>
        <end position="73"/>
    </location>
</feature>
<feature type="domain" description="Centrosomal protein of 76 kDa C-terminal" evidence="5">
    <location>
        <begin position="606"/>
        <end position="741"/>
    </location>
</feature>
<feature type="region of interest" description="Disordered" evidence="3">
    <location>
        <begin position="895"/>
        <end position="921"/>
    </location>
</feature>
<dbReference type="PANTHER" id="PTHR46436:SF1">
    <property type="entry name" value="CENTROSOMAL PROTEIN OF 76 KDA"/>
    <property type="match status" value="1"/>
</dbReference>
<dbReference type="EMBL" id="CCYD01000524">
    <property type="protein sequence ID" value="CEG41045.1"/>
    <property type="molecule type" value="Genomic_DNA"/>
</dbReference>
<sequence>MLEANSSRKSNVNDHPFNKIDDLRAAIDAKLHERGIYEQIRELVNAKASKVSIDENENQPNSEEKIFNSETADSKEEQVIHEVLESELVQQLLLKLRSMEFAAPEKLIEQSDESAVGVEDTREVVLYLRLSEGKAFVDQMVDFEHNDGNTNEEVELGLKDNRCPVGSVVAFFRVNASFQKQRQSSHDIQCCVDPTFDAHFRFHVKKRKSRTARSRDRSHFAVDVMSPWEALCFIEEPVQLDLVKVRKRFLRRDDNGIAIWQELSRELIAVHRLDWRRILCSTLEFVHFPIQLTGRMKEPVGTLDLRANLLNCKRTASIAREVRSFLNKEALQRNASNHTFFKYAKQWWEDYRNETREDINGPDDGSVDEHVQSLAKIDFRQRLVKMFAEDEEGRYRMMCKFIVPLRARKAVRSPSEAARFVCLLPYESNSLAGGGNDEPWRSIPTILSTRKGNAQDHAILLASLLLGCGLDAYICIGTISACKSASRFTRGSQDSNDDRGLAEVGHVWVLTRGTCTSDVFLWEAVTGEKFCVHDARAPKRRGYCAIDCVFNHRRYFANLQPRACKLAESSFDFDDETCWKCMDENLIADLPFKQPQTALLPPDVISASRQEDEWTVILQRAIASRRRDDGFMTVWSDELSFYLLPALNSYELERLYEVTQVDNIFFRQSVSNFVQEGYTFQGVPLVFTFESPDEALDIFMSNTLVSDILTIHARSAQFAIAVRCFPYAEHTVATWVMLAHNTSKMTSKEMSAGSLETKSNEGLLSLEEVSIMIQKMREEQTSFFDQQRDLIIQQVLERIHKSGVYIAKPSTKNKAIKGTAYSSREQLTKDNSKEGAIETYKYKKYKKDGDFRSKSKSQQEHEDKHQDLLTPSQQLKSSISKSSLKSIYRKKGIPESKWRDNRRPSSLDARNESRAQLNLTDKDSAGSIETIEIAFANVRDKVDPKTLAILHHSEMLLDQVKHTSMTNVGTTSFVEKLRQRQASADYTADDCYRLEKDGEDQRPSEKRVKMPSEISEENLKYDATAKSEIDKVSFDNIRCDMDLLQPHCKPPDNDKEWENELARQILTIYATSVKALEKSSTYSLEKRKMMALNSSLSNNADGKRQVQTFGKEKTATDRRLLKQSSLLPAIEKKGAVKFSNRRASPFSAAICHSWEPSQIRDDGKVIINMPKIPRPIWFAGTGAVKAVWCALANGLAELRPQHTNTTTNLSTTSMCEHQLCEEVRQLEAKKKFAHCISILESLLTSLIRSHGADKLETQLWKQLVVTCNAFASRCIDYRKFSAGLQLMKQAEHLIDNSILTPQNTRGASVHYESL</sequence>
<dbReference type="GO" id="GO:0005813">
    <property type="term" value="C:centrosome"/>
    <property type="evidence" value="ECO:0007669"/>
    <property type="project" value="UniProtKB-SubCell"/>
</dbReference>
<evidence type="ECO:0000259" key="6">
    <source>
        <dbReference type="Pfam" id="PF24656"/>
    </source>
</evidence>
<dbReference type="Proteomes" id="UP000054928">
    <property type="component" value="Unassembled WGS sequence"/>
</dbReference>
<feature type="region of interest" description="Disordered" evidence="3">
    <location>
        <begin position="850"/>
        <end position="883"/>
    </location>
</feature>
<name>A0A0P1AJK2_PLAHL</name>
<evidence type="ECO:0000259" key="5">
    <source>
        <dbReference type="Pfam" id="PF24652"/>
    </source>
</evidence>
<evidence type="ECO:0000256" key="3">
    <source>
        <dbReference type="SAM" id="MobiDB-lite"/>
    </source>
</evidence>
<feature type="compositionally biased region" description="Basic and acidic residues" evidence="3">
    <location>
        <begin position="850"/>
        <end position="867"/>
    </location>
</feature>
<keyword evidence="2" id="KW-0963">Cytoplasm</keyword>
<evidence type="ECO:0000256" key="1">
    <source>
        <dbReference type="ARBA" id="ARBA00004300"/>
    </source>
</evidence>
<feature type="region of interest" description="Disordered" evidence="3">
    <location>
        <begin position="52"/>
        <end position="73"/>
    </location>
</feature>
<accession>A0A0P1AJK2</accession>
<dbReference type="STRING" id="4781.A0A0P1AJK2"/>
<feature type="domain" description="CEP76 C2" evidence="4">
    <location>
        <begin position="120"/>
        <end position="314"/>
    </location>
</feature>
<feature type="compositionally biased region" description="Low complexity" evidence="3">
    <location>
        <begin position="872"/>
        <end position="883"/>
    </location>
</feature>
<keyword evidence="8" id="KW-1185">Reference proteome</keyword>
<evidence type="ECO:0000256" key="2">
    <source>
        <dbReference type="ARBA" id="ARBA00022490"/>
    </source>
</evidence>
<evidence type="ECO:0000313" key="7">
    <source>
        <dbReference type="EMBL" id="CEG41045.1"/>
    </source>
</evidence>
<dbReference type="Pfam" id="PF24652">
    <property type="entry name" value="CEP76_C"/>
    <property type="match status" value="1"/>
</dbReference>
<evidence type="ECO:0000313" key="8">
    <source>
        <dbReference type="Proteomes" id="UP000054928"/>
    </source>
</evidence>
<dbReference type="Pfam" id="PF24656">
    <property type="entry name" value="CEPT76_peptidase"/>
    <property type="match status" value="1"/>
</dbReference>
<dbReference type="InterPro" id="IPR056288">
    <property type="entry name" value="CEP76_C"/>
</dbReference>
<dbReference type="InterPro" id="IPR028926">
    <property type="entry name" value="CEP76-C2"/>
</dbReference>